<feature type="compositionally biased region" description="Basic and acidic residues" evidence="1">
    <location>
        <begin position="40"/>
        <end position="52"/>
    </location>
</feature>
<reference evidence="2 3" key="1">
    <citation type="journal article" date="2016" name="Nat. Commun.">
        <title>Extremotolerant tardigrade genome and improved radiotolerance of human cultured cells by tardigrade-unique protein.</title>
        <authorList>
            <person name="Hashimoto T."/>
            <person name="Horikawa D.D."/>
            <person name="Saito Y."/>
            <person name="Kuwahara H."/>
            <person name="Kozuka-Hata H."/>
            <person name="Shin-I T."/>
            <person name="Minakuchi Y."/>
            <person name="Ohishi K."/>
            <person name="Motoyama A."/>
            <person name="Aizu T."/>
            <person name="Enomoto A."/>
            <person name="Kondo K."/>
            <person name="Tanaka S."/>
            <person name="Hara Y."/>
            <person name="Koshikawa S."/>
            <person name="Sagara H."/>
            <person name="Miura T."/>
            <person name="Yokobori S."/>
            <person name="Miyagawa K."/>
            <person name="Suzuki Y."/>
            <person name="Kubo T."/>
            <person name="Oyama M."/>
            <person name="Kohara Y."/>
            <person name="Fujiyama A."/>
            <person name="Arakawa K."/>
            <person name="Katayama T."/>
            <person name="Toyoda A."/>
            <person name="Kunieda T."/>
        </authorList>
    </citation>
    <scope>NUCLEOTIDE SEQUENCE [LARGE SCALE GENOMIC DNA]</scope>
    <source>
        <strain evidence="2 3">YOKOZUNA-1</strain>
    </source>
</reference>
<feature type="compositionally biased region" description="Basic and acidic residues" evidence="1">
    <location>
        <begin position="85"/>
        <end position="96"/>
    </location>
</feature>
<evidence type="ECO:0000313" key="2">
    <source>
        <dbReference type="EMBL" id="GAV06734.1"/>
    </source>
</evidence>
<gene>
    <name evidence="2" type="primary">RvY_16674-1</name>
    <name evidence="2" type="synonym">RvY_16674.1</name>
    <name evidence="2" type="ORF">RvY_16674</name>
</gene>
<sequence length="158" mass="17991">MSYPIRNQPCDGGDPRPGGQGMAGRSQEQEPPKVHRRKSERCNARSGGRDDSSESVANVSRSADDGCPPRKISRSSEDWPEDEAGSDRRGFTRGRVDRFWEKPIPRIGTIFSEKWDRRFLRDHEKQILLRMGCNVDREKACRDSFQGLKKGKSTPQED</sequence>
<dbReference type="EMBL" id="BDGG01000014">
    <property type="protein sequence ID" value="GAV06734.1"/>
    <property type="molecule type" value="Genomic_DNA"/>
</dbReference>
<evidence type="ECO:0000256" key="1">
    <source>
        <dbReference type="SAM" id="MobiDB-lite"/>
    </source>
</evidence>
<protein>
    <submittedName>
        <fullName evidence="2">Uncharacterized protein</fullName>
    </submittedName>
</protein>
<dbReference type="OrthoDB" id="6146321at2759"/>
<dbReference type="AlphaFoldDB" id="A0A1D1W5M3"/>
<feature type="region of interest" description="Disordered" evidence="1">
    <location>
        <begin position="1"/>
        <end position="96"/>
    </location>
</feature>
<accession>A0A1D1W5M3</accession>
<name>A0A1D1W5M3_RAMVA</name>
<keyword evidence="3" id="KW-1185">Reference proteome</keyword>
<evidence type="ECO:0000313" key="3">
    <source>
        <dbReference type="Proteomes" id="UP000186922"/>
    </source>
</evidence>
<dbReference type="Proteomes" id="UP000186922">
    <property type="component" value="Unassembled WGS sequence"/>
</dbReference>
<proteinExistence type="predicted"/>
<comment type="caution">
    <text evidence="2">The sequence shown here is derived from an EMBL/GenBank/DDBJ whole genome shotgun (WGS) entry which is preliminary data.</text>
</comment>
<organism evidence="2 3">
    <name type="scientific">Ramazzottius varieornatus</name>
    <name type="common">Water bear</name>
    <name type="synonym">Tardigrade</name>
    <dbReference type="NCBI Taxonomy" id="947166"/>
    <lineage>
        <taxon>Eukaryota</taxon>
        <taxon>Metazoa</taxon>
        <taxon>Ecdysozoa</taxon>
        <taxon>Tardigrada</taxon>
        <taxon>Eutardigrada</taxon>
        <taxon>Parachela</taxon>
        <taxon>Hypsibioidea</taxon>
        <taxon>Ramazzottiidae</taxon>
        <taxon>Ramazzottius</taxon>
    </lineage>
</organism>